<protein>
    <recommendedName>
        <fullName evidence="3">Transposase</fullName>
    </recommendedName>
</protein>
<dbReference type="RefSeq" id="WP_085936220.1">
    <property type="nucleotide sequence ID" value="NZ_FUWJ01000007.1"/>
</dbReference>
<name>A0A1T4SD33_9HYPH</name>
<dbReference type="STRING" id="225324.SAMN02745126_04569"/>
<keyword evidence="2" id="KW-1185">Reference proteome</keyword>
<dbReference type="Proteomes" id="UP000190092">
    <property type="component" value="Unassembled WGS sequence"/>
</dbReference>
<organism evidence="1 2">
    <name type="scientific">Enhydrobacter aerosaccus</name>
    <dbReference type="NCBI Taxonomy" id="225324"/>
    <lineage>
        <taxon>Bacteria</taxon>
        <taxon>Pseudomonadati</taxon>
        <taxon>Pseudomonadota</taxon>
        <taxon>Alphaproteobacteria</taxon>
        <taxon>Hyphomicrobiales</taxon>
        <taxon>Enhydrobacter</taxon>
    </lineage>
</organism>
<dbReference type="EMBL" id="FUWJ01000007">
    <property type="protein sequence ID" value="SKA25788.1"/>
    <property type="molecule type" value="Genomic_DNA"/>
</dbReference>
<evidence type="ECO:0000313" key="2">
    <source>
        <dbReference type="Proteomes" id="UP000190092"/>
    </source>
</evidence>
<dbReference type="OrthoDB" id="2375382at2"/>
<accession>A0A1T4SD33</accession>
<proteinExistence type="predicted"/>
<evidence type="ECO:0008006" key="3">
    <source>
        <dbReference type="Google" id="ProtNLM"/>
    </source>
</evidence>
<gene>
    <name evidence="1" type="ORF">SAMN02745126_04569</name>
</gene>
<sequence length="109" mass="12496">MADSVGRAPSTINRIWKAFGVQPHRSETFKLWSDQLFAEKVRDIVDFYLDPPDRSVVPCVDEKSQVQAGKVVGQCFRRHRARESLCAELTKQDTSHPLKAWAKSVRDLR</sequence>
<reference evidence="2" key="1">
    <citation type="submission" date="2017-02" db="EMBL/GenBank/DDBJ databases">
        <authorList>
            <person name="Varghese N."/>
            <person name="Submissions S."/>
        </authorList>
    </citation>
    <scope>NUCLEOTIDE SEQUENCE [LARGE SCALE GENOMIC DNA]</scope>
    <source>
        <strain evidence="2">ATCC 27094</strain>
    </source>
</reference>
<dbReference type="AlphaFoldDB" id="A0A1T4SD33"/>
<evidence type="ECO:0000313" key="1">
    <source>
        <dbReference type="EMBL" id="SKA25788.1"/>
    </source>
</evidence>